<feature type="region of interest" description="Disordered" evidence="7">
    <location>
        <begin position="1"/>
        <end position="75"/>
    </location>
</feature>
<feature type="compositionally biased region" description="Low complexity" evidence="7">
    <location>
        <begin position="448"/>
        <end position="461"/>
    </location>
</feature>
<feature type="compositionally biased region" description="Gly residues" evidence="7">
    <location>
        <begin position="1"/>
        <end position="19"/>
    </location>
</feature>
<dbReference type="GO" id="GO:0003677">
    <property type="term" value="F:DNA binding"/>
    <property type="evidence" value="ECO:0007669"/>
    <property type="project" value="UniProtKB-KW"/>
</dbReference>
<dbReference type="InterPro" id="IPR044822">
    <property type="entry name" value="Myb_DNA-bind_4"/>
</dbReference>
<feature type="domain" description="Myb-like" evidence="8">
    <location>
        <begin position="102"/>
        <end position="160"/>
    </location>
</feature>
<feature type="compositionally biased region" description="Gly residues" evidence="7">
    <location>
        <begin position="645"/>
        <end position="656"/>
    </location>
</feature>
<dbReference type="SMART" id="SM00717">
    <property type="entry name" value="SANT"/>
    <property type="match status" value="2"/>
</dbReference>
<dbReference type="FunFam" id="1.10.10.60:FF:000061">
    <property type="entry name" value="Trihelix transcription factor GT-2"/>
    <property type="match status" value="1"/>
</dbReference>
<feature type="compositionally biased region" description="Acidic residues" evidence="7">
    <location>
        <begin position="255"/>
        <end position="267"/>
    </location>
</feature>
<evidence type="ECO:0000313" key="9">
    <source>
        <dbReference type="EMBL" id="CAD6205563.1"/>
    </source>
</evidence>
<dbReference type="InterPro" id="IPR001005">
    <property type="entry name" value="SANT/Myb"/>
</dbReference>
<proteinExistence type="predicted"/>
<dbReference type="Gene3D" id="1.10.10.60">
    <property type="entry name" value="Homeodomain-like"/>
    <property type="match status" value="2"/>
</dbReference>
<evidence type="ECO:0000313" key="10">
    <source>
        <dbReference type="Proteomes" id="UP000604825"/>
    </source>
</evidence>
<accession>A0A811MJN6</accession>
<dbReference type="GO" id="GO:0006355">
    <property type="term" value="P:regulation of DNA-templated transcription"/>
    <property type="evidence" value="ECO:0007669"/>
    <property type="project" value="UniProtKB-ARBA"/>
</dbReference>
<protein>
    <recommendedName>
        <fullName evidence="8">Myb-like domain-containing protein</fullName>
    </recommendedName>
</protein>
<feature type="compositionally biased region" description="Low complexity" evidence="7">
    <location>
        <begin position="734"/>
        <end position="751"/>
    </location>
</feature>
<evidence type="ECO:0000256" key="6">
    <source>
        <dbReference type="ARBA" id="ARBA00023242"/>
    </source>
</evidence>
<keyword evidence="10" id="KW-1185">Reference proteome</keyword>
<dbReference type="Proteomes" id="UP000604825">
    <property type="component" value="Unassembled WGS sequence"/>
</dbReference>
<keyword evidence="6" id="KW-0539">Nucleus</keyword>
<evidence type="ECO:0000256" key="7">
    <source>
        <dbReference type="SAM" id="MobiDB-lite"/>
    </source>
</evidence>
<keyword evidence="4" id="KW-0238">DNA-binding</keyword>
<feature type="compositionally biased region" description="Polar residues" evidence="7">
    <location>
        <begin position="245"/>
        <end position="254"/>
    </location>
</feature>
<feature type="domain" description="Myb-like" evidence="8">
    <location>
        <begin position="483"/>
        <end position="547"/>
    </location>
</feature>
<keyword evidence="2" id="KW-0677">Repeat</keyword>
<dbReference type="FunFam" id="1.10.10.60:FF:000092">
    <property type="entry name" value="Trihelix transcription factor GT-2"/>
    <property type="match status" value="1"/>
</dbReference>
<feature type="region of interest" description="Disordered" evidence="7">
    <location>
        <begin position="614"/>
        <end position="670"/>
    </location>
</feature>
<feature type="compositionally biased region" description="Low complexity" evidence="7">
    <location>
        <begin position="717"/>
        <end position="726"/>
    </location>
</feature>
<feature type="compositionally biased region" description="Pro residues" evidence="7">
    <location>
        <begin position="416"/>
        <end position="432"/>
    </location>
</feature>
<dbReference type="PANTHER" id="PTHR21654">
    <property type="entry name" value="FI21293P1"/>
    <property type="match status" value="1"/>
</dbReference>
<comment type="subcellular location">
    <subcellularLocation>
        <location evidence="1">Nucleus</location>
    </subcellularLocation>
</comment>
<dbReference type="PROSITE" id="PS50090">
    <property type="entry name" value="MYB_LIKE"/>
    <property type="match status" value="2"/>
</dbReference>
<gene>
    <name evidence="9" type="ORF">NCGR_LOCUS3394</name>
</gene>
<dbReference type="AlphaFoldDB" id="A0A811MJN6"/>
<name>A0A811MJN6_9POAL</name>
<feature type="region of interest" description="Disordered" evidence="7">
    <location>
        <begin position="717"/>
        <end position="757"/>
    </location>
</feature>
<organism evidence="9 10">
    <name type="scientific">Miscanthus lutarioriparius</name>
    <dbReference type="NCBI Taxonomy" id="422564"/>
    <lineage>
        <taxon>Eukaryota</taxon>
        <taxon>Viridiplantae</taxon>
        <taxon>Streptophyta</taxon>
        <taxon>Embryophyta</taxon>
        <taxon>Tracheophyta</taxon>
        <taxon>Spermatophyta</taxon>
        <taxon>Magnoliopsida</taxon>
        <taxon>Liliopsida</taxon>
        <taxon>Poales</taxon>
        <taxon>Poaceae</taxon>
        <taxon>PACMAD clade</taxon>
        <taxon>Panicoideae</taxon>
        <taxon>Andropogonodae</taxon>
        <taxon>Andropogoneae</taxon>
        <taxon>Saccharinae</taxon>
        <taxon>Miscanthus</taxon>
    </lineage>
</organism>
<evidence type="ECO:0000256" key="3">
    <source>
        <dbReference type="ARBA" id="ARBA00023015"/>
    </source>
</evidence>
<dbReference type="PANTHER" id="PTHR21654:SF84">
    <property type="entry name" value="SI:DKEY-66I24.7"/>
    <property type="match status" value="1"/>
</dbReference>
<reference evidence="9" key="1">
    <citation type="submission" date="2020-10" db="EMBL/GenBank/DDBJ databases">
        <authorList>
            <person name="Han B."/>
            <person name="Lu T."/>
            <person name="Zhao Q."/>
            <person name="Huang X."/>
            <person name="Zhao Y."/>
        </authorList>
    </citation>
    <scope>NUCLEOTIDE SEQUENCE</scope>
</reference>
<feature type="compositionally biased region" description="Low complexity" evidence="7">
    <location>
        <begin position="635"/>
        <end position="644"/>
    </location>
</feature>
<comment type="caution">
    <text evidence="9">The sequence shown here is derived from an EMBL/GenBank/DDBJ whole genome shotgun (WGS) entry which is preliminary data.</text>
</comment>
<keyword evidence="3" id="KW-0805">Transcription regulation</keyword>
<evidence type="ECO:0000256" key="1">
    <source>
        <dbReference type="ARBA" id="ARBA00004123"/>
    </source>
</evidence>
<dbReference type="OrthoDB" id="691673at2759"/>
<evidence type="ECO:0000259" key="8">
    <source>
        <dbReference type="PROSITE" id="PS50090"/>
    </source>
</evidence>
<dbReference type="Pfam" id="PF13837">
    <property type="entry name" value="Myb_DNA-bind_4"/>
    <property type="match status" value="2"/>
</dbReference>
<feature type="region of interest" description="Disordered" evidence="7">
    <location>
        <begin position="245"/>
        <end position="297"/>
    </location>
</feature>
<keyword evidence="5" id="KW-0804">Transcription</keyword>
<dbReference type="GO" id="GO:0005634">
    <property type="term" value="C:nucleus"/>
    <property type="evidence" value="ECO:0007669"/>
    <property type="project" value="UniProtKB-SubCell"/>
</dbReference>
<dbReference type="EMBL" id="CAJGYO010000001">
    <property type="protein sequence ID" value="CAD6205563.1"/>
    <property type="molecule type" value="Genomic_DNA"/>
</dbReference>
<dbReference type="CDD" id="cd12203">
    <property type="entry name" value="GT1"/>
    <property type="match status" value="2"/>
</dbReference>
<evidence type="ECO:0000256" key="5">
    <source>
        <dbReference type="ARBA" id="ARBA00023163"/>
    </source>
</evidence>
<feature type="region of interest" description="Disordered" evidence="7">
    <location>
        <begin position="384"/>
        <end position="492"/>
    </location>
</feature>
<sequence length="757" mass="79522">MQQQHGGGGGGGGASGGGPAQQFGAHQVEMPPPFSPAAGAGKRISLAEAPSPISSRPPASPAPAQQYDELGASGSGAVGFDAEGLAAAAAGEEGASGGSAGNRWPRQETLELLKIRSDMDAAFRDATLKGPLWEQVSRKLAEKGYNRSAKKCKEKFENVHKYYKRTKESRAGRNDGKTYRFFTQLEALHGTGTAPASVASQVHPAISGGVSGAAGPSAVRVPAEPQPAVSAAGVGMPMTTTVGYPSFSTSNTEDYTNEDDSDDEGTEELVGGGADERGKRKRVSEGGASAAGGGSGKMMRFFEGLMKQVMERQEAMQQRFLEAIEKREQDRMIREEAWRRQEMTRLAREQEILAQERAMAASRDAAVLSFIQKITGQTIPMPSIAAPTINAMPPPPSHPKPPPPQPHPTPIASASPAPPPPQPPASHTPPPQQQQQPSPQQQKPPLPSSTTQAPAPQQQSTDIVMTPAETTPRADTPVHEGSSGGATSSRWPKAEVHALIQLRSNLDTRYQEAGPKGPLWEEISAGMRRMGYNRNAKRCKEKWENINKYFKKVKETNKKRPEDSKTCPYFHQLDALYRNKAALSSSSGAGAAVHANASSAPPQETVTVVTAAAPISQTPPPPPTQPSQSHHAAKNGGTASNAAGTGTGNGNGGGASEHGSRGMQTQTSNGSVAASRFLGEGCGAASAAKKPEDIMEEMMEQRQPQQQTQAVYKIQFQHQQQQHPNAGAGGGNQPGTAAPSTAAAPTTTAGSFLGMVQ</sequence>
<evidence type="ECO:0000256" key="2">
    <source>
        <dbReference type="ARBA" id="ARBA00022737"/>
    </source>
</evidence>
<feature type="compositionally biased region" description="Pro residues" evidence="7">
    <location>
        <begin position="392"/>
        <end position="409"/>
    </location>
</feature>
<evidence type="ECO:0000256" key="4">
    <source>
        <dbReference type="ARBA" id="ARBA00023125"/>
    </source>
</evidence>